<evidence type="ECO:0000313" key="2">
    <source>
        <dbReference type="Proteomes" id="UP001055811"/>
    </source>
</evidence>
<keyword evidence="2" id="KW-1185">Reference proteome</keyword>
<dbReference type="EMBL" id="CM042013">
    <property type="protein sequence ID" value="KAI3740077.1"/>
    <property type="molecule type" value="Genomic_DNA"/>
</dbReference>
<dbReference type="Proteomes" id="UP001055811">
    <property type="component" value="Linkage Group LG05"/>
</dbReference>
<accession>A0ACB9D0F4</accession>
<proteinExistence type="predicted"/>
<gene>
    <name evidence="1" type="ORF">L2E82_30495</name>
</gene>
<protein>
    <submittedName>
        <fullName evidence="1">Uncharacterized protein</fullName>
    </submittedName>
</protein>
<organism evidence="1 2">
    <name type="scientific">Cichorium intybus</name>
    <name type="common">Chicory</name>
    <dbReference type="NCBI Taxonomy" id="13427"/>
    <lineage>
        <taxon>Eukaryota</taxon>
        <taxon>Viridiplantae</taxon>
        <taxon>Streptophyta</taxon>
        <taxon>Embryophyta</taxon>
        <taxon>Tracheophyta</taxon>
        <taxon>Spermatophyta</taxon>
        <taxon>Magnoliopsida</taxon>
        <taxon>eudicotyledons</taxon>
        <taxon>Gunneridae</taxon>
        <taxon>Pentapetalae</taxon>
        <taxon>asterids</taxon>
        <taxon>campanulids</taxon>
        <taxon>Asterales</taxon>
        <taxon>Asteraceae</taxon>
        <taxon>Cichorioideae</taxon>
        <taxon>Cichorieae</taxon>
        <taxon>Cichoriinae</taxon>
        <taxon>Cichorium</taxon>
    </lineage>
</organism>
<sequence length="124" mass="13462">MREGVNGSISEGNLHSSDVGYLIKSGIDNPIAVIAKPVIDFSKPFGVKSQIENCSSMDVVSRLNSDVDSNKMMGNNESITIADLKNSYLLEISSSKFSNNLIDNYSSMETDSMDIIDVDDSESN</sequence>
<evidence type="ECO:0000313" key="1">
    <source>
        <dbReference type="EMBL" id="KAI3740077.1"/>
    </source>
</evidence>
<reference evidence="2" key="1">
    <citation type="journal article" date="2022" name="Mol. Ecol. Resour.">
        <title>The genomes of chicory, endive, great burdock and yacon provide insights into Asteraceae palaeo-polyploidization history and plant inulin production.</title>
        <authorList>
            <person name="Fan W."/>
            <person name="Wang S."/>
            <person name="Wang H."/>
            <person name="Wang A."/>
            <person name="Jiang F."/>
            <person name="Liu H."/>
            <person name="Zhao H."/>
            <person name="Xu D."/>
            <person name="Zhang Y."/>
        </authorList>
    </citation>
    <scope>NUCLEOTIDE SEQUENCE [LARGE SCALE GENOMIC DNA]</scope>
    <source>
        <strain evidence="2">cv. Punajuju</strain>
    </source>
</reference>
<name>A0ACB9D0F4_CICIN</name>
<comment type="caution">
    <text evidence="1">The sequence shown here is derived from an EMBL/GenBank/DDBJ whole genome shotgun (WGS) entry which is preliminary data.</text>
</comment>
<reference evidence="1 2" key="2">
    <citation type="journal article" date="2022" name="Mol. Ecol. Resour.">
        <title>The genomes of chicory, endive, great burdock and yacon provide insights into Asteraceae paleo-polyploidization history and plant inulin production.</title>
        <authorList>
            <person name="Fan W."/>
            <person name="Wang S."/>
            <person name="Wang H."/>
            <person name="Wang A."/>
            <person name="Jiang F."/>
            <person name="Liu H."/>
            <person name="Zhao H."/>
            <person name="Xu D."/>
            <person name="Zhang Y."/>
        </authorList>
    </citation>
    <scope>NUCLEOTIDE SEQUENCE [LARGE SCALE GENOMIC DNA]</scope>
    <source>
        <strain evidence="2">cv. Punajuju</strain>
        <tissue evidence="1">Leaves</tissue>
    </source>
</reference>